<reference evidence="1 2" key="1">
    <citation type="submission" date="2016-09" db="EMBL/GenBank/DDBJ databases">
        <authorList>
            <person name="Capua I."/>
            <person name="De Benedictis P."/>
            <person name="Joannis T."/>
            <person name="Lombin L.H."/>
            <person name="Cattoli G."/>
        </authorList>
    </citation>
    <scope>NUCLEOTIDE SEQUENCE [LARGE SCALE GENOMIC DNA]</scope>
    <source>
        <strain evidence="1 2">IMI 309357</strain>
    </source>
</reference>
<dbReference type="GO" id="GO:0008168">
    <property type="term" value="F:methyltransferase activity"/>
    <property type="evidence" value="ECO:0007669"/>
    <property type="project" value="UniProtKB-KW"/>
</dbReference>
<dbReference type="RefSeq" id="XP_022474750.1">
    <property type="nucleotide sequence ID" value="XM_022618650.1"/>
</dbReference>
<dbReference type="GO" id="GO:0032259">
    <property type="term" value="P:methylation"/>
    <property type="evidence" value="ECO:0007669"/>
    <property type="project" value="UniProtKB-KW"/>
</dbReference>
<keyword evidence="1" id="KW-0489">Methyltransferase</keyword>
<sequence>MRIFDWTKEKTVVFCAGAWDELKQQKKVHAYFGVYTVWGRKPEEKEKEDTTWIYS</sequence>
<organism evidence="1 2">
    <name type="scientific">Colletotrichum orchidophilum</name>
    <dbReference type="NCBI Taxonomy" id="1209926"/>
    <lineage>
        <taxon>Eukaryota</taxon>
        <taxon>Fungi</taxon>
        <taxon>Dikarya</taxon>
        <taxon>Ascomycota</taxon>
        <taxon>Pezizomycotina</taxon>
        <taxon>Sordariomycetes</taxon>
        <taxon>Hypocreomycetidae</taxon>
        <taxon>Glomerellales</taxon>
        <taxon>Glomerellaceae</taxon>
        <taxon>Colletotrichum</taxon>
    </lineage>
</organism>
<dbReference type="EMBL" id="MJBS01000055">
    <property type="protein sequence ID" value="OHE97597.1"/>
    <property type="molecule type" value="Genomic_DNA"/>
</dbReference>
<protein>
    <submittedName>
        <fullName evidence="1">TAM domain methyltransferase</fullName>
    </submittedName>
</protein>
<keyword evidence="2" id="KW-1185">Reference proteome</keyword>
<proteinExistence type="predicted"/>
<evidence type="ECO:0000313" key="1">
    <source>
        <dbReference type="EMBL" id="OHE97597.1"/>
    </source>
</evidence>
<name>A0A1G4B857_9PEZI</name>
<comment type="caution">
    <text evidence="1">The sequence shown here is derived from an EMBL/GenBank/DDBJ whole genome shotgun (WGS) entry which is preliminary data.</text>
</comment>
<accession>A0A1G4B857</accession>
<dbReference type="AlphaFoldDB" id="A0A1G4B857"/>
<dbReference type="Proteomes" id="UP000176998">
    <property type="component" value="Unassembled WGS sequence"/>
</dbReference>
<dbReference type="GeneID" id="34560160"/>
<gene>
    <name evidence="1" type="ORF">CORC01_07012</name>
</gene>
<keyword evidence="1" id="KW-0808">Transferase</keyword>
<evidence type="ECO:0000313" key="2">
    <source>
        <dbReference type="Proteomes" id="UP000176998"/>
    </source>
</evidence>